<proteinExistence type="predicted"/>
<protein>
    <submittedName>
        <fullName evidence="1">Uncharacterized protein</fullName>
    </submittedName>
</protein>
<sequence length="62" mass="7564">MKEFFYNLIAQIKGLKIHKNEKDTWYLKWDLNTGYYIEGLNTKRRLYCGGYSDSLNKIKYLY</sequence>
<evidence type="ECO:0000313" key="2">
    <source>
        <dbReference type="Proteomes" id="UP000290538"/>
    </source>
</evidence>
<name>A0A410T7F9_9CAUD</name>
<dbReference type="Proteomes" id="UP000290538">
    <property type="component" value="Segment"/>
</dbReference>
<evidence type="ECO:0000313" key="1">
    <source>
        <dbReference type="EMBL" id="QAU04740.1"/>
    </source>
</evidence>
<organism evidence="1 2">
    <name type="scientific">Campylobacter phage CP20</name>
    <dbReference type="NCBI Taxonomy" id="2506428"/>
    <lineage>
        <taxon>Viruses</taxon>
        <taxon>Duplodnaviria</taxon>
        <taxon>Heunggongvirae</taxon>
        <taxon>Uroviricota</taxon>
        <taxon>Caudoviricetes</taxon>
        <taxon>Connertonviridae</taxon>
        <taxon>Firehammervirus</taxon>
        <taxon>Firehammervirus CPt10</taxon>
    </lineage>
</organism>
<accession>A0A410T7F9</accession>
<dbReference type="EMBL" id="MK408758">
    <property type="protein sequence ID" value="QAU04740.1"/>
    <property type="molecule type" value="Genomic_DNA"/>
</dbReference>
<reference evidence="1 2" key="1">
    <citation type="submission" date="2019-01" db="EMBL/GenBank/DDBJ databases">
        <title>Complete genome sequence of Campylobacter bacteriophage CP20.</title>
        <authorList>
            <person name="Connerton I.F."/>
        </authorList>
    </citation>
    <scope>NUCLEOTIDE SEQUENCE [LARGE SCALE GENOMIC DNA]</scope>
</reference>